<dbReference type="Proteomes" id="UP001313282">
    <property type="component" value="Unassembled WGS sequence"/>
</dbReference>
<protein>
    <submittedName>
        <fullName evidence="1">Uncharacterized protein</fullName>
    </submittedName>
</protein>
<reference evidence="1 2" key="1">
    <citation type="submission" date="2019-10" db="EMBL/GenBank/DDBJ databases">
        <authorList>
            <person name="Palmer J.M."/>
        </authorList>
    </citation>
    <scope>NUCLEOTIDE SEQUENCE [LARGE SCALE GENOMIC DNA]</scope>
    <source>
        <strain evidence="1 2">TWF718</strain>
    </source>
</reference>
<name>A0AAN8MNU2_9PEZI</name>
<accession>A0AAN8MNU2</accession>
<dbReference type="EMBL" id="JAVHNR010000011">
    <property type="protein sequence ID" value="KAK6330561.1"/>
    <property type="molecule type" value="Genomic_DNA"/>
</dbReference>
<comment type="caution">
    <text evidence="1">The sequence shown here is derived from an EMBL/GenBank/DDBJ whole genome shotgun (WGS) entry which is preliminary data.</text>
</comment>
<organism evidence="1 2">
    <name type="scientific">Orbilia javanica</name>
    <dbReference type="NCBI Taxonomy" id="47235"/>
    <lineage>
        <taxon>Eukaryota</taxon>
        <taxon>Fungi</taxon>
        <taxon>Dikarya</taxon>
        <taxon>Ascomycota</taxon>
        <taxon>Pezizomycotina</taxon>
        <taxon>Orbiliomycetes</taxon>
        <taxon>Orbiliales</taxon>
        <taxon>Orbiliaceae</taxon>
        <taxon>Orbilia</taxon>
    </lineage>
</organism>
<dbReference type="AlphaFoldDB" id="A0AAN8MNU2"/>
<gene>
    <name evidence="1" type="ORF">TWF718_002761</name>
</gene>
<evidence type="ECO:0000313" key="1">
    <source>
        <dbReference type="EMBL" id="KAK6330561.1"/>
    </source>
</evidence>
<evidence type="ECO:0000313" key="2">
    <source>
        <dbReference type="Proteomes" id="UP001313282"/>
    </source>
</evidence>
<sequence length="99" mass="11404">MVVLLAYLDLRQEIREIPGERKGSRAMPNLQPGAINTRNAMLQYNNTPNATDVLEFFQMRTHDRLLIHLIPMASANYRRVDSLGLRENQVRMYGYAGRA</sequence>
<keyword evidence="2" id="KW-1185">Reference proteome</keyword>
<proteinExistence type="predicted"/>